<organism evidence="1 2">
    <name type="scientific">Ataeniobius toweri</name>
    <dbReference type="NCBI Taxonomy" id="208326"/>
    <lineage>
        <taxon>Eukaryota</taxon>
        <taxon>Metazoa</taxon>
        <taxon>Chordata</taxon>
        <taxon>Craniata</taxon>
        <taxon>Vertebrata</taxon>
        <taxon>Euteleostomi</taxon>
        <taxon>Actinopterygii</taxon>
        <taxon>Neopterygii</taxon>
        <taxon>Teleostei</taxon>
        <taxon>Neoteleostei</taxon>
        <taxon>Acanthomorphata</taxon>
        <taxon>Ovalentaria</taxon>
        <taxon>Atherinomorphae</taxon>
        <taxon>Cyprinodontiformes</taxon>
        <taxon>Goodeidae</taxon>
        <taxon>Ataeniobius</taxon>
    </lineage>
</organism>
<name>A0ABU7AKD1_9TELE</name>
<evidence type="ECO:0000313" key="1">
    <source>
        <dbReference type="EMBL" id="MED6238512.1"/>
    </source>
</evidence>
<gene>
    <name evidence="1" type="ORF">ATANTOWER_023550</name>
</gene>
<dbReference type="Proteomes" id="UP001345963">
    <property type="component" value="Unassembled WGS sequence"/>
</dbReference>
<accession>A0ABU7AKD1</accession>
<evidence type="ECO:0000313" key="2">
    <source>
        <dbReference type="Proteomes" id="UP001345963"/>
    </source>
</evidence>
<protein>
    <submittedName>
        <fullName evidence="1">Uncharacterized protein</fullName>
    </submittedName>
</protein>
<comment type="caution">
    <text evidence="1">The sequence shown here is derived from an EMBL/GenBank/DDBJ whole genome shotgun (WGS) entry which is preliminary data.</text>
</comment>
<reference evidence="1 2" key="1">
    <citation type="submission" date="2021-07" db="EMBL/GenBank/DDBJ databases">
        <authorList>
            <person name="Palmer J.M."/>
        </authorList>
    </citation>
    <scope>NUCLEOTIDE SEQUENCE [LARGE SCALE GENOMIC DNA]</scope>
    <source>
        <strain evidence="1 2">AT_MEX2019</strain>
        <tissue evidence="1">Muscle</tissue>
    </source>
</reference>
<proteinExistence type="predicted"/>
<keyword evidence="2" id="KW-1185">Reference proteome</keyword>
<sequence length="104" mass="11207">MLVICLFATFKGSESESVLLVYQCISLFITMLMLSVENRVAATVDSTVSGLIQSNESPVPANTWFLQLTDGRDCGELHLSAGPACWMEAGGKCPCLSNIRYAAL</sequence>
<dbReference type="EMBL" id="JAHUTI010020194">
    <property type="protein sequence ID" value="MED6238512.1"/>
    <property type="molecule type" value="Genomic_DNA"/>
</dbReference>